<feature type="transmembrane region" description="Helical" evidence="1">
    <location>
        <begin position="68"/>
        <end position="86"/>
    </location>
</feature>
<name>A0A8S5LYM4_9CAUD</name>
<dbReference type="EMBL" id="BK014775">
    <property type="protein sequence ID" value="DAD75145.1"/>
    <property type="molecule type" value="Genomic_DNA"/>
</dbReference>
<feature type="transmembrane region" description="Helical" evidence="1">
    <location>
        <begin position="151"/>
        <end position="169"/>
    </location>
</feature>
<proteinExistence type="predicted"/>
<keyword evidence="1" id="KW-0472">Membrane</keyword>
<keyword evidence="1" id="KW-1133">Transmembrane helix</keyword>
<accession>A0A8S5LYM4</accession>
<reference evidence="2" key="1">
    <citation type="journal article" date="2021" name="Proc. Natl. Acad. Sci. U.S.A.">
        <title>A Catalog of Tens of Thousands of Viruses from Human Metagenomes Reveals Hidden Associations with Chronic Diseases.</title>
        <authorList>
            <person name="Tisza M.J."/>
            <person name="Buck C.B."/>
        </authorList>
    </citation>
    <scope>NUCLEOTIDE SEQUENCE</scope>
    <source>
        <strain evidence="2">Ctkcl3</strain>
    </source>
</reference>
<protein>
    <submittedName>
        <fullName evidence="2">Uncharacterized protein</fullName>
    </submittedName>
</protein>
<feature type="transmembrane region" description="Helical" evidence="1">
    <location>
        <begin position="42"/>
        <end position="61"/>
    </location>
</feature>
<evidence type="ECO:0000313" key="2">
    <source>
        <dbReference type="EMBL" id="DAD75145.1"/>
    </source>
</evidence>
<evidence type="ECO:0000256" key="1">
    <source>
        <dbReference type="SAM" id="Phobius"/>
    </source>
</evidence>
<feature type="transmembrane region" description="Helical" evidence="1">
    <location>
        <begin position="106"/>
        <end position="130"/>
    </location>
</feature>
<sequence>MIWLVILSMLVIAAYTAAVCVKQGGVPASISATFYKLEHKHWFMVTTWLTAGLLMPAILEVSKPDTEFLAFLSCIGMLMVGAAPNFKDEFEGKVHTAGAILCIAGSQLWVACNCPWCLTVWLVYIIYTLAMMPRHVSDSIITDFLRTKPMFWIEIAALSATYASILVAGL</sequence>
<organism evidence="2">
    <name type="scientific">Siphoviridae sp. ctkcl3</name>
    <dbReference type="NCBI Taxonomy" id="2826445"/>
    <lineage>
        <taxon>Viruses</taxon>
        <taxon>Duplodnaviria</taxon>
        <taxon>Heunggongvirae</taxon>
        <taxon>Uroviricota</taxon>
        <taxon>Caudoviricetes</taxon>
    </lineage>
</organism>
<keyword evidence="1" id="KW-0812">Transmembrane</keyword>